<evidence type="ECO:0000313" key="4">
    <source>
        <dbReference type="Proteomes" id="UP001231109"/>
    </source>
</evidence>
<feature type="signal peptide" evidence="1">
    <location>
        <begin position="1"/>
        <end position="21"/>
    </location>
</feature>
<accession>A0ABT9I287</accession>
<comment type="caution">
    <text evidence="3">The sequence shown here is derived from an EMBL/GenBank/DDBJ whole genome shotgun (WGS) entry which is preliminary data.</text>
</comment>
<protein>
    <submittedName>
        <fullName evidence="3">Capsule biosynthesis GfcC family protein</fullName>
    </submittedName>
</protein>
<dbReference type="Pfam" id="PF06251">
    <property type="entry name" value="Caps_syn_GfcC_C"/>
    <property type="match status" value="1"/>
</dbReference>
<dbReference type="EMBL" id="JAPJDZ010000052">
    <property type="protein sequence ID" value="MDP5137500.1"/>
    <property type="molecule type" value="Genomic_DNA"/>
</dbReference>
<dbReference type="InterPro" id="IPR010425">
    <property type="entry name" value="Caps_synth_GfcC-like_C"/>
</dbReference>
<keyword evidence="4" id="KW-1185">Reference proteome</keyword>
<reference evidence="3 4" key="1">
    <citation type="submission" date="2022-11" db="EMBL/GenBank/DDBJ databases">
        <title>Viruses from the air-sea interface of a natural surface slick.</title>
        <authorList>
            <person name="Rahlff J."/>
            <person name="Holmfeldt K."/>
        </authorList>
    </citation>
    <scope>NUCLEOTIDE SEQUENCE [LARGE SCALE GENOMIC DNA]</scope>
    <source>
        <strain evidence="3 4">SMS4</strain>
    </source>
</reference>
<keyword evidence="1" id="KW-0732">Signal</keyword>
<gene>
    <name evidence="3" type="ORF">ORJ04_16205</name>
</gene>
<evidence type="ECO:0000313" key="3">
    <source>
        <dbReference type="EMBL" id="MDP5137500.1"/>
    </source>
</evidence>
<sequence length="245" mass="27567">MRLFKAVSSFFIISLSAFNSAAVDINVEINGKLHVFNEPIKLADALSHIEHPELVYWPDAGLFLASEQTVQQKHALMTRLINQLARLPAQSSEKAQLADFIAWLSGIRVARRIDLPVEFERARHVRKSNPLLQEGLFYLRASYVQPQVLLLGAVTKYQADISADSIAQAHELHHNFAADAADNSWVYWSVSGAEWHKVGIAYWNKQQVELASGAMLYVPFSSSVLGGDSEEINQQILMLLRNWVR</sequence>
<feature type="chain" id="PRO_5045174349" evidence="1">
    <location>
        <begin position="22"/>
        <end position="245"/>
    </location>
</feature>
<dbReference type="Proteomes" id="UP001231109">
    <property type="component" value="Unassembled WGS sequence"/>
</dbReference>
<dbReference type="Gene3D" id="3.10.560.10">
    <property type="entry name" value="Outer membrane lipoprotein wza domain like"/>
    <property type="match status" value="1"/>
</dbReference>
<proteinExistence type="predicted"/>
<organism evidence="3 4">
    <name type="scientific">Rheinheimera baltica</name>
    <dbReference type="NCBI Taxonomy" id="67576"/>
    <lineage>
        <taxon>Bacteria</taxon>
        <taxon>Pseudomonadati</taxon>
        <taxon>Pseudomonadota</taxon>
        <taxon>Gammaproteobacteria</taxon>
        <taxon>Chromatiales</taxon>
        <taxon>Chromatiaceae</taxon>
        <taxon>Rheinheimera</taxon>
    </lineage>
</organism>
<dbReference type="RefSeq" id="WP_305976831.1">
    <property type="nucleotide sequence ID" value="NZ_JAPJDZ010000052.1"/>
</dbReference>
<feature type="domain" description="Capsule biosynthesis GfcC-like C-terminal" evidence="2">
    <location>
        <begin position="178"/>
        <end position="243"/>
    </location>
</feature>
<evidence type="ECO:0000259" key="2">
    <source>
        <dbReference type="Pfam" id="PF06251"/>
    </source>
</evidence>
<name>A0ABT9I287_9GAMM</name>
<evidence type="ECO:0000256" key="1">
    <source>
        <dbReference type="SAM" id="SignalP"/>
    </source>
</evidence>